<dbReference type="Gene3D" id="3.10.580.10">
    <property type="entry name" value="CBS-domain"/>
    <property type="match status" value="1"/>
</dbReference>
<sequence>MEKYYVHYKCSIRKAMEKIDKNLTSAAIVVNDEKQVLGMITDGDIRRALLDGRGLESTIEDVFFRNIKHLDYDAGKRKAKEIMLKYKIRQLPVIDEEKKLKKLYFLDDIIAYDKKEEWVVIQAGGFGSRLRPLTDNMPKPLLKIGEKPVLEHIIDGFIYFGFRKFIITLNYKGEMIREYFGDGEKYGIRIEYITEETPLGTAGSLSLCEDIIDSEDIIMVNGDILTGLDYEEFLNFHKKGDNDITVGAREYKVQIPYGVIETEGLIINKIEEKPKFNFFINSGIYALKKNIIAVIQNGEKIDMTEVIERADNVNNKRMVYPIKEYWTDIGRMEDFEKANIEAYKLV</sequence>
<dbReference type="AlphaFoldDB" id="A0A9J6PDV5"/>
<dbReference type="SMART" id="SM00116">
    <property type="entry name" value="CBS"/>
    <property type="match status" value="2"/>
</dbReference>
<dbReference type="InterPro" id="IPR050486">
    <property type="entry name" value="Mannose-1P_guanyltransferase"/>
</dbReference>
<dbReference type="Pfam" id="PF00571">
    <property type="entry name" value="CBS"/>
    <property type="match status" value="2"/>
</dbReference>
<dbReference type="Gene3D" id="3.90.550.10">
    <property type="entry name" value="Spore Coat Polysaccharide Biosynthesis Protein SpsA, Chain A"/>
    <property type="match status" value="1"/>
</dbReference>
<dbReference type="SUPFAM" id="SSF54631">
    <property type="entry name" value="CBS-domain pair"/>
    <property type="match status" value="1"/>
</dbReference>
<dbReference type="InterPro" id="IPR005835">
    <property type="entry name" value="NTP_transferase_dom"/>
</dbReference>
<dbReference type="RefSeq" id="WP_250861815.1">
    <property type="nucleotide sequence ID" value="NZ_JAGSOJ010000007.1"/>
</dbReference>
<dbReference type="CDD" id="cd06426">
    <property type="entry name" value="NTP_transferase_like_2"/>
    <property type="match status" value="1"/>
</dbReference>
<comment type="caution">
    <text evidence="3">The sequence shown here is derived from an EMBL/GenBank/DDBJ whole genome shotgun (WGS) entry which is preliminary data.</text>
</comment>
<dbReference type="InterPro" id="IPR029044">
    <property type="entry name" value="Nucleotide-diphossugar_trans"/>
</dbReference>
<evidence type="ECO:0000259" key="2">
    <source>
        <dbReference type="PROSITE" id="PS51371"/>
    </source>
</evidence>
<dbReference type="InterPro" id="IPR000644">
    <property type="entry name" value="CBS_dom"/>
</dbReference>
<dbReference type="PROSITE" id="PS51371">
    <property type="entry name" value="CBS"/>
    <property type="match status" value="1"/>
</dbReference>
<keyword evidence="1" id="KW-0129">CBS domain</keyword>
<gene>
    <name evidence="3" type="ORF">KDK92_23235</name>
</gene>
<dbReference type="InterPro" id="IPR046342">
    <property type="entry name" value="CBS_dom_sf"/>
</dbReference>
<keyword evidence="4" id="KW-1185">Reference proteome</keyword>
<feature type="domain" description="CBS" evidence="2">
    <location>
        <begin position="1"/>
        <end position="57"/>
    </location>
</feature>
<reference evidence="3" key="2">
    <citation type="submission" date="2021-04" db="EMBL/GenBank/DDBJ databases">
        <authorList>
            <person name="Dong X."/>
        </authorList>
    </citation>
    <scope>NUCLEOTIDE SEQUENCE</scope>
    <source>
        <strain evidence="3">ZWT</strain>
    </source>
</reference>
<evidence type="ECO:0000256" key="1">
    <source>
        <dbReference type="PROSITE-ProRule" id="PRU00703"/>
    </source>
</evidence>
<dbReference type="PANTHER" id="PTHR22572">
    <property type="entry name" value="SUGAR-1-PHOSPHATE GUANYL TRANSFERASE"/>
    <property type="match status" value="1"/>
</dbReference>
<organism evidence="3 4">
    <name type="scientific">Oceanirhabdus seepicola</name>
    <dbReference type="NCBI Taxonomy" id="2828781"/>
    <lineage>
        <taxon>Bacteria</taxon>
        <taxon>Bacillati</taxon>
        <taxon>Bacillota</taxon>
        <taxon>Clostridia</taxon>
        <taxon>Eubacteriales</taxon>
        <taxon>Clostridiaceae</taxon>
        <taxon>Oceanirhabdus</taxon>
    </lineage>
</organism>
<proteinExistence type="predicted"/>
<reference evidence="3" key="1">
    <citation type="journal article" date="2021" name="mSystems">
        <title>Bacteria and Archaea Synergistically Convert Glycine Betaine to Biogenic Methane in the Formosa Cold Seep of the South China Sea.</title>
        <authorList>
            <person name="Li L."/>
            <person name="Zhang W."/>
            <person name="Zhang S."/>
            <person name="Song L."/>
            <person name="Sun Q."/>
            <person name="Zhang H."/>
            <person name="Xiang H."/>
            <person name="Dong X."/>
        </authorList>
    </citation>
    <scope>NUCLEOTIDE SEQUENCE</scope>
    <source>
        <strain evidence="3">ZWT</strain>
    </source>
</reference>
<evidence type="ECO:0000313" key="3">
    <source>
        <dbReference type="EMBL" id="MCM1992640.1"/>
    </source>
</evidence>
<dbReference type="SUPFAM" id="SSF53448">
    <property type="entry name" value="Nucleotide-diphospho-sugar transferases"/>
    <property type="match status" value="1"/>
</dbReference>
<name>A0A9J6PDV5_9CLOT</name>
<evidence type="ECO:0000313" key="4">
    <source>
        <dbReference type="Proteomes" id="UP001056429"/>
    </source>
</evidence>
<accession>A0A9J6PDV5</accession>
<dbReference type="Pfam" id="PF00483">
    <property type="entry name" value="NTP_transferase"/>
    <property type="match status" value="1"/>
</dbReference>
<dbReference type="Proteomes" id="UP001056429">
    <property type="component" value="Unassembled WGS sequence"/>
</dbReference>
<dbReference type="EMBL" id="JAGSOJ010000007">
    <property type="protein sequence ID" value="MCM1992640.1"/>
    <property type="molecule type" value="Genomic_DNA"/>
</dbReference>
<protein>
    <submittedName>
        <fullName evidence="3">Nucleotidyltransferase family protein</fullName>
    </submittedName>
</protein>